<sequence>MITSSFSDIYRDMPQLIRLSSNHYSCFSNYKTFYKSKLSPEVPMHVVDAGNSIYLDFDVPWKLGHSGGNIQQLSSSIRLGAERHKDNKELAHQLLCRLMSPFHEQSVQRLQPHFVNELPMRTPDIIIETDVLALVEIKTAVQFSRKVYEESVRKYNMSGFGPVTPAGNMSIMVTGTSFTVPDGLVLQQTFVNEVCSVIGQIQACLIAKSSYGPSNFDEQIRFPQVSLARVPGDSRLTVDDAALQRMWDIEPVDHFTRELKKEALRPKCRKIARAPVWTEVVETKLLHDFPLVLSPATSIPDLTMIENGVLRQLTCNYWFKRNLESRKFLPSENREERKVNLQGTMESLISENTEDVVRGLWLKSLVDSKISYFNTADMDAAQVAKLKRKLEKRVQTWRTCLVRDRIVHLLEEKEAAKREEWVRNPADALTRFDTQELISDLLAEVAGAHMEEQSVPMETGGAQPILYQNEAWSCHMRFWQEVYSELNISVRGAATRNQRRFLAQRIGSRDAYLFTQSKGHGQHIFYYVLAHLSNGPIRPKNWQKLNDGWWCTRRVQSVTQAVIEQRLYSFNKLYTLRTFFEDRASSEDWMMEFATAYLIATESKQRTLDLLSLFRYLYMEMSKPFQDADPEKIFGKVDFPLRTKLDSHIVASMLQVIKAFREDRGSLLQNVSWITLRPLRTFDALINLSYYQHVIKNQQSHGLSAIFQTTRKIIMEEAKLTSEVSSQIMSMDRNGLEDMKSHTYSPQFVAALGAHLSKKVKRVYSEYSKFEEAWKEELMQMEYEYFATFRKTTDLDLKTRSNRTYCFIKITDLLKQYLVSPYQDLKNLVTIQSVRPDSRCITIFKKDQQTGVREIFVLPMVLRILVKAIESMSEMISRNCLDNEAMSNPRLKETILINHNTKVLNKMKFIKKNVGIKPKKVYTGELKFMASSDAKTWSQQFTMPNFIQMFVTMLKHAYGDQSRSLVRFITFVLNQITNKEIVFDQSAVDWCRDLSLEELAQIKSRDDDFSRFVDTLRGSNKGGRYGFKNESNMMQGITHFISSLLHSSYMDLCKVKLNQVVKGLAEGLSRNMEWDLFSDGMVIDTIVSSDDSGMYCTFPYVIGYESEDQLPAIQAAIKRLANNITTFGRKIDEYKPLMGARMSPEKTTEFALNEVFEFNSRFFYKTGEYVPEIKFCTSVFHPGFHEFPSERVDEALSSLTNSLVNGISQTTLYSQQLMLNRMHRHLITNRVTLSPEEERLRSPIIGWVPLMRKGLIGFFNTQQLTSYLVCTGAPNADLYNARFFLESEVYDTRVKLSLVRRTKLNKMLSKMGVSQETVTQQLMQVGPEFLINRLPQALKIHMKLLSPGANAALAFTTLSRLHAVSCYANTRQVFTLRQEHDNASKMTYSDVLNWVAENRHKLPVVKPEYYDVPSMAYLSSVNWDAAAEVEKSLVVRPFDRKANKFYLEGLKVLPDTSSVLLDCYDFWVGNENPRNRIFMSFLKSIDGRISESYSETIENFHKRPQELKTFLLNVEMKDKRILYFGPLLRTASLEVHLSNYLKHNWSGHKSLLLQRSGAAAIETSCKEIQVSTAWEAVRDLVSNAFTGWESLRTFWLDEATSALHGLEVPLSRTSQPDVQLLCLYIKHRKNPFMEIPVTRYLRSSVVCLHLSSSIKVLREGGRWHKLFSSCNRSFHEPTDKDRERFMILSQASHETLFDEFSLDVGRMRIFPSQGSICLTTVGNALIERTSFCAVSIPPMRKDSYCHPDRKLSMFVKKISEVVLFSPDTMLLPAFIPWLSKQVLKESKEKAVYKELTRIGQSMEDPQKLIKRARRKITRKELFQAGTLPAEAGEFLDPDDFLDERIVDLRELAEAHAPVPPAIACAQEEEDIMQFIVDAFTRPREEEEGVAAEDSFHNSSDEEEESYDVDDMYEEWASELKGNPQNQDVPELDNLVELLGESWEDCAGASLLYMSGDIIVPCETRDCWTKARNIVRTMKTNQETGALLFGEQPGDLFPSLES</sequence>
<evidence type="ECO:0000259" key="8">
    <source>
        <dbReference type="PROSITE" id="PS50525"/>
    </source>
</evidence>
<keyword evidence="9" id="KW-0696">RNA-directed RNA polymerase</keyword>
<feature type="domain" description="RdRp catalytic" evidence="8">
    <location>
        <begin position="910"/>
        <end position="1137"/>
    </location>
</feature>
<dbReference type="Pfam" id="PF04196">
    <property type="entry name" value="Bunya_RdRp"/>
    <property type="match status" value="1"/>
</dbReference>
<evidence type="ECO:0000256" key="3">
    <source>
        <dbReference type="ARBA" id="ARBA00022679"/>
    </source>
</evidence>
<dbReference type="GO" id="GO:0006351">
    <property type="term" value="P:DNA-templated transcription"/>
    <property type="evidence" value="ECO:0007669"/>
    <property type="project" value="InterPro"/>
</dbReference>
<feature type="region of interest" description="Disordered" evidence="7">
    <location>
        <begin position="1885"/>
        <end position="1908"/>
    </location>
</feature>
<accession>A0A0B5KF77</accession>
<evidence type="ECO:0000256" key="1">
    <source>
        <dbReference type="ARBA" id="ARBA00012494"/>
    </source>
</evidence>
<evidence type="ECO:0000256" key="5">
    <source>
        <dbReference type="ARBA" id="ARBA00030436"/>
    </source>
</evidence>
<dbReference type="InterPro" id="IPR007322">
    <property type="entry name" value="RNA_pol_bunyavir"/>
</dbReference>
<keyword evidence="3" id="KW-0808">Transferase</keyword>
<evidence type="ECO:0000256" key="4">
    <source>
        <dbReference type="ARBA" id="ARBA00030285"/>
    </source>
</evidence>
<keyword evidence="9" id="KW-0548">Nucleotidyltransferase</keyword>
<dbReference type="EC" id="2.7.7.48" evidence="1"/>
<reference evidence="9" key="2">
    <citation type="journal article" date="2015" name="Elife">
        <title>Unprecedented genomic diversity of RNA viruses in arthropods reveals the ancestry of negative-sense RNA viruses.</title>
        <authorList>
            <person name="Li C.X."/>
            <person name="Shi M."/>
            <person name="Tian J.H."/>
            <person name="Lin X.D."/>
            <person name="Kang Y.J."/>
            <person name="Chen L.J."/>
            <person name="Qin X.C."/>
            <person name="Xu J."/>
            <person name="Holmes E.C."/>
            <person name="Zhang Y.Z."/>
        </authorList>
    </citation>
    <scope>NUCLEOTIDE SEQUENCE</scope>
    <source>
        <strain evidence="9">HSCC01-1</strain>
    </source>
</reference>
<evidence type="ECO:0000256" key="7">
    <source>
        <dbReference type="SAM" id="MobiDB-lite"/>
    </source>
</evidence>
<organism evidence="9">
    <name type="scientific">Huangshi Humpbacked Fly Virus</name>
    <dbReference type="NCBI Taxonomy" id="1608050"/>
    <lineage>
        <taxon>Viruses</taxon>
        <taxon>Riboviria</taxon>
        <taxon>Orthornavirae</taxon>
        <taxon>Negarnaviricota</taxon>
        <taxon>Polyploviricotina</taxon>
        <taxon>Bunyaviricetes</taxon>
        <taxon>Elliovirales</taxon>
        <taxon>Peribunyaviridae</taxon>
    </lineage>
</organism>
<dbReference type="GO" id="GO:0003968">
    <property type="term" value="F:RNA-directed RNA polymerase activity"/>
    <property type="evidence" value="ECO:0007669"/>
    <property type="project" value="UniProtKB-KW"/>
</dbReference>
<protein>
    <recommendedName>
        <fullName evidence="2">RNA-directed RNA polymerase L</fullName>
        <ecNumber evidence="1">2.7.7.48</ecNumber>
    </recommendedName>
    <alternativeName>
        <fullName evidence="4">Large structural protein</fullName>
    </alternativeName>
    <alternativeName>
        <fullName evidence="6">Replicase</fullName>
    </alternativeName>
    <alternativeName>
        <fullName evidence="5">Transcriptase</fullName>
    </alternativeName>
</protein>
<gene>
    <name evidence="9" type="primary">L</name>
</gene>
<evidence type="ECO:0000256" key="2">
    <source>
        <dbReference type="ARBA" id="ARBA00018602"/>
    </source>
</evidence>
<dbReference type="GO" id="GO:0039694">
    <property type="term" value="P:viral RNA genome replication"/>
    <property type="evidence" value="ECO:0007669"/>
    <property type="project" value="InterPro"/>
</dbReference>
<dbReference type="PROSITE" id="PS50525">
    <property type="entry name" value="RDRP_SSRNA_NEG_SEG"/>
    <property type="match status" value="1"/>
</dbReference>
<dbReference type="InterPro" id="IPR007099">
    <property type="entry name" value="RNA-dir_pol_NSvirus"/>
</dbReference>
<evidence type="ECO:0000313" key="9">
    <source>
        <dbReference type="EMBL" id="AJG39239.1"/>
    </source>
</evidence>
<reference evidence="9" key="1">
    <citation type="submission" date="2014-09" db="EMBL/GenBank/DDBJ databases">
        <authorList>
            <person name="Li C.-X."/>
            <person name="Shi M."/>
            <person name="Tian J.-H."/>
            <person name="Lin X.-D."/>
            <person name="Kang Y.-J."/>
            <person name="Qin X.-C."/>
            <person name="Chen L.-J."/>
            <person name="Xu J."/>
            <person name="Holmes E.C."/>
        </authorList>
    </citation>
    <scope>NUCLEOTIDE SEQUENCE</scope>
    <source>
        <strain evidence="9">HSCC01-1</strain>
    </source>
</reference>
<evidence type="ECO:0000256" key="6">
    <source>
        <dbReference type="ARBA" id="ARBA00031012"/>
    </source>
</evidence>
<dbReference type="EMBL" id="KM817669">
    <property type="protein sequence ID" value="AJG39239.1"/>
    <property type="molecule type" value="Viral_cRNA"/>
</dbReference>
<name>A0A0B5KF77_9VIRU</name>
<proteinExistence type="predicted"/>